<evidence type="ECO:0000313" key="2">
    <source>
        <dbReference type="EMBL" id="KAI0523153.1"/>
    </source>
</evidence>
<reference evidence="2" key="1">
    <citation type="journal article" date="2022" name="Front. Genet.">
        <title>Chromosome-Scale Assembly of the Dendrobium nobile Genome Provides Insights Into the Molecular Mechanism of the Biosynthesis of the Medicinal Active Ingredient of Dendrobium.</title>
        <authorList>
            <person name="Xu Q."/>
            <person name="Niu S.-C."/>
            <person name="Li K.-L."/>
            <person name="Zheng P.-J."/>
            <person name="Zhang X.-J."/>
            <person name="Jia Y."/>
            <person name="Liu Y."/>
            <person name="Niu Y.-X."/>
            <person name="Yu L.-H."/>
            <person name="Chen D.-F."/>
            <person name="Zhang G.-Q."/>
        </authorList>
    </citation>
    <scope>NUCLEOTIDE SEQUENCE</scope>
    <source>
        <tissue evidence="2">Leaf</tissue>
    </source>
</reference>
<keyword evidence="3" id="KW-1185">Reference proteome</keyword>
<feature type="region of interest" description="Disordered" evidence="1">
    <location>
        <begin position="40"/>
        <end position="71"/>
    </location>
</feature>
<evidence type="ECO:0000313" key="3">
    <source>
        <dbReference type="Proteomes" id="UP000829196"/>
    </source>
</evidence>
<organism evidence="2 3">
    <name type="scientific">Dendrobium nobile</name>
    <name type="common">Orchid</name>
    <dbReference type="NCBI Taxonomy" id="94219"/>
    <lineage>
        <taxon>Eukaryota</taxon>
        <taxon>Viridiplantae</taxon>
        <taxon>Streptophyta</taxon>
        <taxon>Embryophyta</taxon>
        <taxon>Tracheophyta</taxon>
        <taxon>Spermatophyta</taxon>
        <taxon>Magnoliopsida</taxon>
        <taxon>Liliopsida</taxon>
        <taxon>Asparagales</taxon>
        <taxon>Orchidaceae</taxon>
        <taxon>Epidendroideae</taxon>
        <taxon>Malaxideae</taxon>
        <taxon>Dendrobiinae</taxon>
        <taxon>Dendrobium</taxon>
    </lineage>
</organism>
<gene>
    <name evidence="2" type="ORF">KFK09_005543</name>
</gene>
<sequence>MRSVRPSSAVETRPPELTVEICPPKLVVAFIRRYPELHRPDTSARAPSMRSFHPSSTLHRPKAFPPRSDSRAHPIVFIPSFAVEIRSPELVRRRPELRRRDPFA</sequence>
<proteinExistence type="predicted"/>
<name>A0A8T3C0U1_DENNO</name>
<comment type="caution">
    <text evidence="2">The sequence shown here is derived from an EMBL/GenBank/DDBJ whole genome shotgun (WGS) entry which is preliminary data.</text>
</comment>
<accession>A0A8T3C0U1</accession>
<dbReference type="AlphaFoldDB" id="A0A8T3C0U1"/>
<evidence type="ECO:0000256" key="1">
    <source>
        <dbReference type="SAM" id="MobiDB-lite"/>
    </source>
</evidence>
<dbReference type="Proteomes" id="UP000829196">
    <property type="component" value="Unassembled WGS sequence"/>
</dbReference>
<dbReference type="EMBL" id="JAGYWB010000005">
    <property type="protein sequence ID" value="KAI0523153.1"/>
    <property type="molecule type" value="Genomic_DNA"/>
</dbReference>
<protein>
    <submittedName>
        <fullName evidence="2">Uncharacterized protein</fullName>
    </submittedName>
</protein>